<organism evidence="2 3">
    <name type="scientific">Kutzneria viridogrisea</name>
    <dbReference type="NCBI Taxonomy" id="47990"/>
    <lineage>
        <taxon>Bacteria</taxon>
        <taxon>Bacillati</taxon>
        <taxon>Actinomycetota</taxon>
        <taxon>Actinomycetes</taxon>
        <taxon>Pseudonocardiales</taxon>
        <taxon>Pseudonocardiaceae</taxon>
        <taxon>Kutzneria</taxon>
    </lineage>
</organism>
<dbReference type="Proteomes" id="UP000517916">
    <property type="component" value="Unassembled WGS sequence"/>
</dbReference>
<dbReference type="SMART" id="SM00960">
    <property type="entry name" value="Robl_LC7"/>
    <property type="match status" value="1"/>
</dbReference>
<dbReference type="SUPFAM" id="SSF103196">
    <property type="entry name" value="Roadblock/LC7 domain"/>
    <property type="match status" value="1"/>
</dbReference>
<dbReference type="Gene3D" id="3.30.450.30">
    <property type="entry name" value="Dynein light chain 2a, cytoplasmic"/>
    <property type="match status" value="1"/>
</dbReference>
<dbReference type="InterPro" id="IPR004942">
    <property type="entry name" value="Roadblock/LAMTOR2_dom"/>
</dbReference>
<evidence type="ECO:0000313" key="3">
    <source>
        <dbReference type="Proteomes" id="UP000517916"/>
    </source>
</evidence>
<keyword evidence="3" id="KW-1185">Reference proteome</keyword>
<evidence type="ECO:0000259" key="1">
    <source>
        <dbReference type="SMART" id="SM00960"/>
    </source>
</evidence>
<feature type="domain" description="Roadblock/LAMTOR2" evidence="1">
    <location>
        <begin position="7"/>
        <end position="96"/>
    </location>
</feature>
<protein>
    <recommendedName>
        <fullName evidence="1">Roadblock/LAMTOR2 domain-containing protein</fullName>
    </recommendedName>
</protein>
<reference evidence="2 3" key="1">
    <citation type="submission" date="2020-08" db="EMBL/GenBank/DDBJ databases">
        <title>Genomic Encyclopedia of Archaeal and Bacterial Type Strains, Phase II (KMG-II): from individual species to whole genera.</title>
        <authorList>
            <person name="Goeker M."/>
        </authorList>
    </citation>
    <scope>NUCLEOTIDE SEQUENCE [LARGE SCALE GENOMIC DNA]</scope>
    <source>
        <strain evidence="2 3">DSM 43850</strain>
    </source>
</reference>
<gene>
    <name evidence="2" type="ORF">BC739_006260</name>
</gene>
<dbReference type="Pfam" id="PF03259">
    <property type="entry name" value="Robl_LC7"/>
    <property type="match status" value="1"/>
</dbReference>
<comment type="caution">
    <text evidence="2">The sequence shown here is derived from an EMBL/GenBank/DDBJ whole genome shotgun (WGS) entry which is preliminary data.</text>
</comment>
<proteinExistence type="predicted"/>
<dbReference type="RefSeq" id="WP_025353861.1">
    <property type="nucleotide sequence ID" value="NZ_BAAABQ010000022.1"/>
</dbReference>
<name>A0ABR6BQ72_9PSEU</name>
<evidence type="ECO:0000313" key="2">
    <source>
        <dbReference type="EMBL" id="MBA8929042.1"/>
    </source>
</evidence>
<accession>A0ABR6BQ72</accession>
<sequence length="123" mass="12493">MSHDALAAQLHALREQVAGITDTLIAAVDGLLIVADAADTVDIESVSALAAADLGLARRTATAIGQGTFRQTVVYNSGGCMAVYAIGRSALMVVLGDEGLDIGLLQLESQPVIECIGSILAAS</sequence>
<dbReference type="EMBL" id="JACJID010000005">
    <property type="protein sequence ID" value="MBA8929042.1"/>
    <property type="molecule type" value="Genomic_DNA"/>
</dbReference>